<reference evidence="1 2" key="1">
    <citation type="submission" date="2024-01" db="EMBL/GenBank/DDBJ databases">
        <title>The complete chloroplast genome sequence of Lithospermum erythrorhizon: insights into the phylogenetic relationship among Boraginaceae species and the maternal lineages of purple gromwells.</title>
        <authorList>
            <person name="Okada T."/>
            <person name="Watanabe K."/>
        </authorList>
    </citation>
    <scope>NUCLEOTIDE SEQUENCE [LARGE SCALE GENOMIC DNA]</scope>
</reference>
<keyword evidence="2" id="KW-1185">Reference proteome</keyword>
<protein>
    <submittedName>
        <fullName evidence="1">Uncharacterized protein</fullName>
    </submittedName>
</protein>
<dbReference type="AlphaFoldDB" id="A0AAV3P4I1"/>
<dbReference type="EMBL" id="BAABME010000947">
    <property type="protein sequence ID" value="GAA0146564.1"/>
    <property type="molecule type" value="Genomic_DNA"/>
</dbReference>
<gene>
    <name evidence="1" type="ORF">LIER_06486</name>
</gene>
<evidence type="ECO:0000313" key="2">
    <source>
        <dbReference type="Proteomes" id="UP001454036"/>
    </source>
</evidence>
<dbReference type="Proteomes" id="UP001454036">
    <property type="component" value="Unassembled WGS sequence"/>
</dbReference>
<accession>A0AAV3P4I1</accession>
<organism evidence="1 2">
    <name type="scientific">Lithospermum erythrorhizon</name>
    <name type="common">Purple gromwell</name>
    <name type="synonym">Lithospermum officinale var. erythrorhizon</name>
    <dbReference type="NCBI Taxonomy" id="34254"/>
    <lineage>
        <taxon>Eukaryota</taxon>
        <taxon>Viridiplantae</taxon>
        <taxon>Streptophyta</taxon>
        <taxon>Embryophyta</taxon>
        <taxon>Tracheophyta</taxon>
        <taxon>Spermatophyta</taxon>
        <taxon>Magnoliopsida</taxon>
        <taxon>eudicotyledons</taxon>
        <taxon>Gunneridae</taxon>
        <taxon>Pentapetalae</taxon>
        <taxon>asterids</taxon>
        <taxon>lamiids</taxon>
        <taxon>Boraginales</taxon>
        <taxon>Boraginaceae</taxon>
        <taxon>Boraginoideae</taxon>
        <taxon>Lithospermeae</taxon>
        <taxon>Lithospermum</taxon>
    </lineage>
</organism>
<sequence>MMDLCIIGSKTPGASKAKLYQLSYIPPSQVEHA</sequence>
<comment type="caution">
    <text evidence="1">The sequence shown here is derived from an EMBL/GenBank/DDBJ whole genome shotgun (WGS) entry which is preliminary data.</text>
</comment>
<name>A0AAV3P4I1_LITER</name>
<proteinExistence type="predicted"/>
<evidence type="ECO:0000313" key="1">
    <source>
        <dbReference type="EMBL" id="GAA0146564.1"/>
    </source>
</evidence>